<dbReference type="RefSeq" id="WP_072725811.1">
    <property type="nucleotide sequence ID" value="NZ_BDIS01000017.1"/>
</dbReference>
<dbReference type="InterPro" id="IPR025997">
    <property type="entry name" value="SBP_2_dom"/>
</dbReference>
<dbReference type="GO" id="GO:0030246">
    <property type="term" value="F:carbohydrate binding"/>
    <property type="evidence" value="ECO:0007669"/>
    <property type="project" value="UniProtKB-ARBA"/>
</dbReference>
<accession>A0A261FUV9</accession>
<proteinExistence type="inferred from homology"/>
<comment type="caution">
    <text evidence="6">The sequence shown here is derived from an EMBL/GenBank/DDBJ whole genome shotgun (WGS) entry which is preliminary data.</text>
</comment>
<evidence type="ECO:0000313" key="6">
    <source>
        <dbReference type="EMBL" id="OZG62713.1"/>
    </source>
</evidence>
<organism evidence="6 7">
    <name type="scientific">Bifidobacterium lemurum</name>
    <dbReference type="NCBI Taxonomy" id="1603886"/>
    <lineage>
        <taxon>Bacteria</taxon>
        <taxon>Bacillati</taxon>
        <taxon>Actinomycetota</taxon>
        <taxon>Actinomycetes</taxon>
        <taxon>Bifidobacteriales</taxon>
        <taxon>Bifidobacteriaceae</taxon>
        <taxon>Bifidobacterium</taxon>
    </lineage>
</organism>
<keyword evidence="3 4" id="KW-0732">Signal</keyword>
<protein>
    <submittedName>
        <fullName evidence="6">LacI family transcriptional regulator</fullName>
    </submittedName>
</protein>
<dbReference type="Proteomes" id="UP000216352">
    <property type="component" value="Unassembled WGS sequence"/>
</dbReference>
<comment type="similarity">
    <text evidence="2">Belongs to the bacterial solute-binding protein 2 family.</text>
</comment>
<dbReference type="InterPro" id="IPR028082">
    <property type="entry name" value="Peripla_BP_I"/>
</dbReference>
<keyword evidence="7" id="KW-1185">Reference proteome</keyword>
<feature type="domain" description="Periplasmic binding protein" evidence="5">
    <location>
        <begin position="46"/>
        <end position="297"/>
    </location>
</feature>
<dbReference type="STRING" id="1603886.GCA_001895165_01335"/>
<feature type="chain" id="PRO_5043153409" evidence="4">
    <location>
        <begin position="28"/>
        <end position="323"/>
    </location>
</feature>
<reference evidence="6 7" key="1">
    <citation type="journal article" date="2017" name="BMC Genomics">
        <title>Comparative genomic and phylogenomic analyses of the Bifidobacteriaceae family.</title>
        <authorList>
            <person name="Lugli G.A."/>
            <person name="Milani C."/>
            <person name="Turroni F."/>
            <person name="Duranti S."/>
            <person name="Mancabelli L."/>
            <person name="Mangifesta M."/>
            <person name="Ferrario C."/>
            <person name="Modesto M."/>
            <person name="Mattarelli P."/>
            <person name="Jiri K."/>
            <person name="van Sinderen D."/>
            <person name="Ventura M."/>
        </authorList>
    </citation>
    <scope>NUCLEOTIDE SEQUENCE [LARGE SCALE GENOMIC DNA]</scope>
    <source>
        <strain evidence="6 7">DSM 28807</strain>
    </source>
</reference>
<dbReference type="OrthoDB" id="9813037at2"/>
<dbReference type="CDD" id="cd19971">
    <property type="entry name" value="PBP1_ABC_sugar_binding-like"/>
    <property type="match status" value="1"/>
</dbReference>
<name>A0A261FUV9_9BIFI</name>
<evidence type="ECO:0000256" key="3">
    <source>
        <dbReference type="ARBA" id="ARBA00022729"/>
    </source>
</evidence>
<gene>
    <name evidence="6" type="ORF">BLEM_0630</name>
</gene>
<feature type="signal peptide" evidence="4">
    <location>
        <begin position="1"/>
        <end position="27"/>
    </location>
</feature>
<evidence type="ECO:0000256" key="1">
    <source>
        <dbReference type="ARBA" id="ARBA00004196"/>
    </source>
</evidence>
<evidence type="ECO:0000256" key="2">
    <source>
        <dbReference type="ARBA" id="ARBA00007639"/>
    </source>
</evidence>
<evidence type="ECO:0000256" key="4">
    <source>
        <dbReference type="SAM" id="SignalP"/>
    </source>
</evidence>
<evidence type="ECO:0000313" key="7">
    <source>
        <dbReference type="Proteomes" id="UP000216352"/>
    </source>
</evidence>
<comment type="subcellular location">
    <subcellularLocation>
        <location evidence="1">Cell envelope</location>
    </subcellularLocation>
</comment>
<sequence>MSISKKAVAMFAAVAFAVAGLSGCGTSADTSAEGTTGASDAEIKLGYVPSTMNNPFWQAILDGINEEIDGQSVSVQTVDPQADQSKMNDMVGDLIASGVNAIILGPYDTTGVQPALQAAADAGIPVINIDTPVDDLDLVETVVASDNKKAGALVAEDMMSRLDEGSDIAVINCPSGQACIQRLEGFKEEAGDYFNIVQELDGKGELATSLTLAEDILQSNPDLKAIFGVNDPMALGAVQALAAHPEMSDVLVYGVDGSPDGKAAIKDGTMAGTGAQSPNKIGHEAAKAALDVLDGKEVEKDIVVDTFLVTKDNVDEYGTDGWQ</sequence>
<dbReference type="GO" id="GO:0030313">
    <property type="term" value="C:cell envelope"/>
    <property type="evidence" value="ECO:0007669"/>
    <property type="project" value="UniProtKB-SubCell"/>
</dbReference>
<dbReference type="PANTHER" id="PTHR46847:SF1">
    <property type="entry name" value="D-ALLOSE-BINDING PERIPLASMIC PROTEIN-RELATED"/>
    <property type="match status" value="1"/>
</dbReference>
<evidence type="ECO:0000259" key="5">
    <source>
        <dbReference type="Pfam" id="PF13407"/>
    </source>
</evidence>
<dbReference type="Gene3D" id="3.40.50.2300">
    <property type="match status" value="2"/>
</dbReference>
<dbReference type="EMBL" id="MWWX01000004">
    <property type="protein sequence ID" value="OZG62713.1"/>
    <property type="molecule type" value="Genomic_DNA"/>
</dbReference>
<dbReference type="PANTHER" id="PTHR46847">
    <property type="entry name" value="D-ALLOSE-BINDING PERIPLASMIC PROTEIN-RELATED"/>
    <property type="match status" value="1"/>
</dbReference>
<dbReference type="PROSITE" id="PS51257">
    <property type="entry name" value="PROKAR_LIPOPROTEIN"/>
    <property type="match status" value="1"/>
</dbReference>
<dbReference type="SUPFAM" id="SSF53822">
    <property type="entry name" value="Periplasmic binding protein-like I"/>
    <property type="match status" value="1"/>
</dbReference>
<dbReference type="Pfam" id="PF13407">
    <property type="entry name" value="Peripla_BP_4"/>
    <property type="match status" value="1"/>
</dbReference>
<dbReference type="AlphaFoldDB" id="A0A261FUV9"/>